<accession>A0ABZ0IYN2</accession>
<dbReference type="EMBL" id="CP136051">
    <property type="protein sequence ID" value="WOK08782.1"/>
    <property type="molecule type" value="Genomic_DNA"/>
</dbReference>
<proteinExistence type="predicted"/>
<gene>
    <name evidence="2" type="ORF">RT717_09055</name>
</gene>
<evidence type="ECO:0000256" key="1">
    <source>
        <dbReference type="SAM" id="MobiDB-lite"/>
    </source>
</evidence>
<reference evidence="2 3" key="1">
    <citation type="journal article" date="2023" name="Microbiol. Resour. Announc.">
        <title>Complete Genome Sequence of Imperialibacter roseus strain P4T.</title>
        <authorList>
            <person name="Tizabi D.R."/>
            <person name="Bachvaroff T."/>
            <person name="Hill R.T."/>
        </authorList>
    </citation>
    <scope>NUCLEOTIDE SEQUENCE [LARGE SCALE GENOMIC DNA]</scope>
    <source>
        <strain evidence="2 3">P4T</strain>
    </source>
</reference>
<evidence type="ECO:0000313" key="2">
    <source>
        <dbReference type="EMBL" id="WOK08782.1"/>
    </source>
</evidence>
<dbReference type="Proteomes" id="UP001302349">
    <property type="component" value="Chromosome"/>
</dbReference>
<name>A0ABZ0IYN2_9BACT</name>
<keyword evidence="3" id="KW-1185">Reference proteome</keyword>
<sequence>MIKSKVKTVKGLVKQLRAVRDKMNAELEHMTSEQRTAYFQKMREKKKPEQQGV</sequence>
<evidence type="ECO:0000313" key="3">
    <source>
        <dbReference type="Proteomes" id="UP001302349"/>
    </source>
</evidence>
<organism evidence="2 3">
    <name type="scientific">Imperialibacter roseus</name>
    <dbReference type="NCBI Taxonomy" id="1324217"/>
    <lineage>
        <taxon>Bacteria</taxon>
        <taxon>Pseudomonadati</taxon>
        <taxon>Bacteroidota</taxon>
        <taxon>Cytophagia</taxon>
        <taxon>Cytophagales</taxon>
        <taxon>Flammeovirgaceae</taxon>
        <taxon>Imperialibacter</taxon>
    </lineage>
</organism>
<feature type="region of interest" description="Disordered" evidence="1">
    <location>
        <begin position="28"/>
        <end position="53"/>
    </location>
</feature>
<dbReference type="RefSeq" id="WP_317491414.1">
    <property type="nucleotide sequence ID" value="NZ_CP136051.1"/>
</dbReference>
<protein>
    <submittedName>
        <fullName evidence="2">Uncharacterized protein</fullName>
    </submittedName>
</protein>